<proteinExistence type="predicted"/>
<evidence type="ECO:0000259" key="1">
    <source>
        <dbReference type="Pfam" id="PF13392"/>
    </source>
</evidence>
<accession>K9L575</accession>
<keyword evidence="2" id="KW-0540">Nuclease</keyword>
<dbReference type="EMBL" id="JQ015307">
    <property type="protein sequence ID" value="AEZ66340.1"/>
    <property type="molecule type" value="Genomic_DNA"/>
</dbReference>
<keyword evidence="2" id="KW-0255">Endonuclease</keyword>
<dbReference type="RefSeq" id="YP_007392636.1">
    <property type="nucleotide sequence ID" value="NC_020201.1"/>
</dbReference>
<sequence length="170" mass="19549">MTSRVRVPTEDELRCILESVYADDSSPTGLRWKIKRLRSSVGDPALTTVNKNGYLHGSVGEVHYRAHRIAFLLTKGYWPLGDVDHIDGNKQNNAGANLREVDRSSNNANRNSKGYRWHKKTGCWQARLHRGGREYVKYRHTEKEAKAAYEEMKSLKYPELEDQFRRSGGN</sequence>
<dbReference type="KEGG" id="vg:14515369"/>
<evidence type="ECO:0000313" key="3">
    <source>
        <dbReference type="Proteomes" id="UP000010999"/>
    </source>
</evidence>
<organism evidence="2 3">
    <name type="scientific">Pectobacterium phage phiTE</name>
    <dbReference type="NCBI Taxonomy" id="1116482"/>
    <lineage>
        <taxon>Viruses</taxon>
        <taxon>Duplodnaviria</taxon>
        <taxon>Heunggongvirae</taxon>
        <taxon>Uroviricota</taxon>
        <taxon>Caudoviricetes</taxon>
        <taxon>Vequintavirinae</taxon>
        <taxon>Certrevirus</taxon>
        <taxon>Certrevirus phiTE</taxon>
    </lineage>
</organism>
<dbReference type="Pfam" id="PF13392">
    <property type="entry name" value="HNH_3"/>
    <property type="match status" value="1"/>
</dbReference>
<dbReference type="Gene3D" id="3.90.75.20">
    <property type="match status" value="1"/>
</dbReference>
<feature type="domain" description="HNH nuclease" evidence="1">
    <location>
        <begin position="64"/>
        <end position="107"/>
    </location>
</feature>
<dbReference type="Proteomes" id="UP000010999">
    <property type="component" value="Segment"/>
</dbReference>
<gene>
    <name evidence="2" type="ORF">phiTE_174</name>
</gene>
<dbReference type="InterPro" id="IPR003615">
    <property type="entry name" value="HNH_nuc"/>
</dbReference>
<reference evidence="2 3" key="2">
    <citation type="journal article" date="2012" name="PLoS Genet.">
        <title>Viral evasion of a bacterial suicide system by RNA-based molecular mimicry enables infectious altruism.</title>
        <authorList>
            <person name="Blower T.R."/>
            <person name="Evans T.J."/>
            <person name="Przybilski R."/>
            <person name="Fineran P.C."/>
            <person name="Salmond G.P."/>
        </authorList>
    </citation>
    <scope>NUCLEOTIDE SEQUENCE [LARGE SCALE GENOMIC DNA]</scope>
</reference>
<keyword evidence="2" id="KW-0378">Hydrolase</keyword>
<reference evidence="3" key="1">
    <citation type="submission" date="2011-11" db="EMBL/GenBank/DDBJ databases">
        <title>Escape from toxin-antitoxin mediated abortive infection can occur by recombination within a generalized transducing phage of Pectobacterium atrosepticum.</title>
        <authorList>
            <person name="Blower T.R."/>
            <person name="Evans T.J."/>
            <person name="Przybilski R."/>
            <person name="Fineran P.C."/>
            <person name="Salmond G.P.C."/>
        </authorList>
    </citation>
    <scope>NUCLEOTIDE SEQUENCE [LARGE SCALE GENOMIC DNA]</scope>
</reference>
<dbReference type="InterPro" id="IPR044925">
    <property type="entry name" value="His-Me_finger_sf"/>
</dbReference>
<dbReference type="OrthoDB" id="21336at10239"/>
<dbReference type="SUPFAM" id="SSF54060">
    <property type="entry name" value="His-Me finger endonucleases"/>
    <property type="match status" value="1"/>
</dbReference>
<evidence type="ECO:0000313" key="2">
    <source>
        <dbReference type="EMBL" id="AEZ66340.1"/>
    </source>
</evidence>
<dbReference type="GeneID" id="14515369"/>
<protein>
    <submittedName>
        <fullName evidence="2">HNH endonuclease</fullName>
    </submittedName>
</protein>
<dbReference type="GO" id="GO:0004519">
    <property type="term" value="F:endonuclease activity"/>
    <property type="evidence" value="ECO:0007669"/>
    <property type="project" value="UniProtKB-KW"/>
</dbReference>
<name>K9L575_9CAUD</name>
<keyword evidence="3" id="KW-1185">Reference proteome</keyword>